<keyword evidence="7" id="KW-1185">Reference proteome</keyword>
<dbReference type="SUPFAM" id="SSF53756">
    <property type="entry name" value="UDP-Glycosyltransferase/glycogen phosphorylase"/>
    <property type="match status" value="1"/>
</dbReference>
<dbReference type="GO" id="GO:0005524">
    <property type="term" value="F:ATP binding"/>
    <property type="evidence" value="ECO:0007669"/>
    <property type="project" value="UniProtKB-UniRule"/>
</dbReference>
<keyword evidence="3 4" id="KW-0067">ATP-binding</keyword>
<dbReference type="GO" id="GO:0016874">
    <property type="term" value="F:ligase activity"/>
    <property type="evidence" value="ECO:0007669"/>
    <property type="project" value="UniProtKB-KW"/>
</dbReference>
<evidence type="ECO:0000256" key="2">
    <source>
        <dbReference type="ARBA" id="ARBA00022741"/>
    </source>
</evidence>
<dbReference type="PANTHER" id="PTHR43585">
    <property type="entry name" value="FUMIPYRROLE BIOSYNTHESIS PROTEIN C"/>
    <property type="match status" value="1"/>
</dbReference>
<dbReference type="GO" id="GO:0046872">
    <property type="term" value="F:metal ion binding"/>
    <property type="evidence" value="ECO:0007669"/>
    <property type="project" value="InterPro"/>
</dbReference>
<evidence type="ECO:0000313" key="6">
    <source>
        <dbReference type="EMBL" id="GGC55297.1"/>
    </source>
</evidence>
<dbReference type="Pfam" id="PF13535">
    <property type="entry name" value="ATP-grasp_4"/>
    <property type="match status" value="1"/>
</dbReference>
<proteinExistence type="predicted"/>
<evidence type="ECO:0000313" key="7">
    <source>
        <dbReference type="Proteomes" id="UP000641514"/>
    </source>
</evidence>
<dbReference type="Gene3D" id="3.30.470.20">
    <property type="entry name" value="ATP-grasp fold, B domain"/>
    <property type="match status" value="1"/>
</dbReference>
<reference evidence="6" key="1">
    <citation type="journal article" date="2014" name="Int. J. Syst. Evol. Microbiol.">
        <title>Complete genome sequence of Corynebacterium casei LMG S-19264T (=DSM 44701T), isolated from a smear-ripened cheese.</title>
        <authorList>
            <consortium name="US DOE Joint Genome Institute (JGI-PGF)"/>
            <person name="Walter F."/>
            <person name="Albersmeier A."/>
            <person name="Kalinowski J."/>
            <person name="Ruckert C."/>
        </authorList>
    </citation>
    <scope>NUCLEOTIDE SEQUENCE</scope>
    <source>
        <strain evidence="6">CGMCC 1.15478</strain>
    </source>
</reference>
<evidence type="ECO:0000256" key="3">
    <source>
        <dbReference type="ARBA" id="ARBA00022840"/>
    </source>
</evidence>
<comment type="caution">
    <text evidence="6">The sequence shown here is derived from an EMBL/GenBank/DDBJ whole genome shotgun (WGS) entry which is preliminary data.</text>
</comment>
<name>A0A916U0X8_9ACTN</name>
<dbReference type="PROSITE" id="PS50975">
    <property type="entry name" value="ATP_GRASP"/>
    <property type="match status" value="1"/>
</dbReference>
<evidence type="ECO:0000256" key="4">
    <source>
        <dbReference type="PROSITE-ProRule" id="PRU00409"/>
    </source>
</evidence>
<keyword evidence="2 4" id="KW-0547">Nucleotide-binding</keyword>
<sequence length="416" mass="44745">MAVVAITDVYAPTLRLAQAFSAAGHDVVRVQSSRQIPRVYQPGLPPEDLADTFVANINCDDPVSALAPYNPDAVVAGGECGVELADMLSERLGVPTNGTAHSHTRRSKFDQVELARKSGLGAARQILVQNSDHLRAWHSDIGGKIVIKPLRSAGNDGVHFCTTPAESVAAYEAIKDVENIFSVRNEGVVAQEFLVGTEYVVNTVSCNGTHRITDVWRYTKISVNGVSDRVSAAVSVGPHSSAWPTLEKYALAMLDAIEISYGPVHFEIMLTDDGASLVELGARLSGADTAYYATLATGSSQIDWTVLAYTDPDGFARQCAQPLKLQQHVAMCFLTSPQTGTLKSYPLLDEVKRLESHHNIVPIVAPGGHLHVTVSDTTEPMMVGLANATESALERDLLTLHYLDGRGFYELEAAHG</sequence>
<dbReference type="Proteomes" id="UP000641514">
    <property type="component" value="Unassembled WGS sequence"/>
</dbReference>
<gene>
    <name evidence="6" type="ORF">GCM10011410_04590</name>
</gene>
<accession>A0A916U0X8</accession>
<dbReference type="PANTHER" id="PTHR43585:SF2">
    <property type="entry name" value="ATP-GRASP ENZYME FSQD"/>
    <property type="match status" value="1"/>
</dbReference>
<dbReference type="RefSeq" id="WP_206050421.1">
    <property type="nucleotide sequence ID" value="NZ_BMJH01000001.1"/>
</dbReference>
<dbReference type="EMBL" id="BMJH01000001">
    <property type="protein sequence ID" value="GGC55297.1"/>
    <property type="molecule type" value="Genomic_DNA"/>
</dbReference>
<dbReference type="InterPro" id="IPR052032">
    <property type="entry name" value="ATP-dep_AA_Ligase"/>
</dbReference>
<dbReference type="SUPFAM" id="SSF56059">
    <property type="entry name" value="Glutathione synthetase ATP-binding domain-like"/>
    <property type="match status" value="1"/>
</dbReference>
<dbReference type="AlphaFoldDB" id="A0A916U0X8"/>
<keyword evidence="1" id="KW-0436">Ligase</keyword>
<protein>
    <submittedName>
        <fullName evidence="6">ATP-grasp domain-containing protein</fullName>
    </submittedName>
</protein>
<dbReference type="InterPro" id="IPR011761">
    <property type="entry name" value="ATP-grasp"/>
</dbReference>
<reference evidence="6" key="2">
    <citation type="submission" date="2020-09" db="EMBL/GenBank/DDBJ databases">
        <authorList>
            <person name="Sun Q."/>
            <person name="Zhou Y."/>
        </authorList>
    </citation>
    <scope>NUCLEOTIDE SEQUENCE</scope>
    <source>
        <strain evidence="6">CGMCC 1.15478</strain>
    </source>
</reference>
<evidence type="ECO:0000259" key="5">
    <source>
        <dbReference type="PROSITE" id="PS50975"/>
    </source>
</evidence>
<evidence type="ECO:0000256" key="1">
    <source>
        <dbReference type="ARBA" id="ARBA00022598"/>
    </source>
</evidence>
<organism evidence="6 7">
    <name type="scientific">Hoyosella rhizosphaerae</name>
    <dbReference type="NCBI Taxonomy" id="1755582"/>
    <lineage>
        <taxon>Bacteria</taxon>
        <taxon>Bacillati</taxon>
        <taxon>Actinomycetota</taxon>
        <taxon>Actinomycetes</taxon>
        <taxon>Mycobacteriales</taxon>
        <taxon>Hoyosellaceae</taxon>
        <taxon>Hoyosella</taxon>
    </lineage>
</organism>
<feature type="domain" description="ATP-grasp" evidence="5">
    <location>
        <begin position="112"/>
        <end position="310"/>
    </location>
</feature>